<evidence type="ECO:0000256" key="2">
    <source>
        <dbReference type="ARBA" id="ARBA00010566"/>
    </source>
</evidence>
<dbReference type="EMBL" id="JBHMAS010000088">
    <property type="protein sequence ID" value="MFB9784291.1"/>
    <property type="molecule type" value="Genomic_DNA"/>
</dbReference>
<organism evidence="5 6">
    <name type="scientific">Rhodococcus baikonurensis</name>
    <dbReference type="NCBI Taxonomy" id="172041"/>
    <lineage>
        <taxon>Bacteria</taxon>
        <taxon>Bacillati</taxon>
        <taxon>Actinomycetota</taxon>
        <taxon>Actinomycetes</taxon>
        <taxon>Mycobacteriales</taxon>
        <taxon>Nocardiaceae</taxon>
        <taxon>Rhodococcus</taxon>
        <taxon>Rhodococcus erythropolis group</taxon>
    </lineage>
</organism>
<evidence type="ECO:0000313" key="6">
    <source>
        <dbReference type="Proteomes" id="UP001589587"/>
    </source>
</evidence>
<protein>
    <recommendedName>
        <fullName evidence="3">citrate synthase (unknown stereospecificity)</fullName>
        <ecNumber evidence="3">2.3.3.16</ecNumber>
    </recommendedName>
</protein>
<evidence type="ECO:0000256" key="3">
    <source>
        <dbReference type="ARBA" id="ARBA00012972"/>
    </source>
</evidence>
<evidence type="ECO:0000313" key="5">
    <source>
        <dbReference type="EMBL" id="MFB9784291.1"/>
    </source>
</evidence>
<comment type="pathway">
    <text evidence="1">Carbohydrate metabolism; tricarboxylic acid cycle.</text>
</comment>
<comment type="caution">
    <text evidence="5">The sequence shown here is derived from an EMBL/GenBank/DDBJ whole genome shotgun (WGS) entry which is preliminary data.</text>
</comment>
<dbReference type="EC" id="2.3.3.16" evidence="3"/>
<keyword evidence="5" id="KW-0456">Lyase</keyword>
<reference evidence="5 6" key="1">
    <citation type="submission" date="2024-09" db="EMBL/GenBank/DDBJ databases">
        <authorList>
            <person name="Sun Q."/>
            <person name="Mori K."/>
        </authorList>
    </citation>
    <scope>NUCLEOTIDE SEQUENCE [LARGE SCALE GENOMIC DNA]</scope>
    <source>
        <strain evidence="5 6">JCM 11411</strain>
    </source>
</reference>
<dbReference type="CDD" id="cd06100">
    <property type="entry name" value="CCL_ACL-C"/>
    <property type="match status" value="1"/>
</dbReference>
<dbReference type="PANTHER" id="PTHR11739:SF4">
    <property type="entry name" value="CITRATE SYNTHASE, PEROXISOMAL"/>
    <property type="match status" value="1"/>
</dbReference>
<proteinExistence type="inferred from homology"/>
<name>A0ABV5XQJ0_9NOCA</name>
<dbReference type="InterPro" id="IPR036969">
    <property type="entry name" value="Citrate_synthase_sf"/>
</dbReference>
<dbReference type="GO" id="GO:0008816">
    <property type="term" value="F:citryl-CoA lyase activity"/>
    <property type="evidence" value="ECO:0007669"/>
    <property type="project" value="UniProtKB-EC"/>
</dbReference>
<comment type="similarity">
    <text evidence="2">Belongs to the citrate synthase family.</text>
</comment>
<dbReference type="Proteomes" id="UP001589587">
    <property type="component" value="Unassembled WGS sequence"/>
</dbReference>
<keyword evidence="6" id="KW-1185">Reference proteome</keyword>
<evidence type="ECO:0000256" key="1">
    <source>
        <dbReference type="ARBA" id="ARBA00005163"/>
    </source>
</evidence>
<dbReference type="NCBIfam" id="NF004868">
    <property type="entry name" value="PRK06224.1-5"/>
    <property type="match status" value="1"/>
</dbReference>
<sequence>MTETYRTSLGTSSLDSIQLLGKEMATELMGEVSFGDLAFWLVALRRPTKGESRLFNAILVALADHGFTPTVLAARLTLTSAPESIQGAMAAGILGGGSRFLGVTEDAAKFLAQSLSDAGELGSDSSYEDLAKQILYDCQSRGLLVPGLGHPVHKNGDPRTPVIYKLAAEAGVFGTHLSLLAAIERVQADVFDKHLPVNGAGACGAALADLGFPPGIIRGFALVARSAGLLGQIAEEMRDPIGLQLYAAVDRNARYVDPSEVLYSRSTRSTLKDES</sequence>
<accession>A0ABV5XQJ0</accession>
<dbReference type="SUPFAM" id="SSF48256">
    <property type="entry name" value="Citrate synthase"/>
    <property type="match status" value="1"/>
</dbReference>
<dbReference type="Pfam" id="PF00285">
    <property type="entry name" value="Citrate_synt"/>
    <property type="match status" value="1"/>
</dbReference>
<dbReference type="PANTHER" id="PTHR11739">
    <property type="entry name" value="CITRATE SYNTHASE"/>
    <property type="match status" value="1"/>
</dbReference>
<dbReference type="RefSeq" id="WP_378376757.1">
    <property type="nucleotide sequence ID" value="NZ_JBHMAS010000088.1"/>
</dbReference>
<gene>
    <name evidence="5" type="ORF">ACFFQ6_31805</name>
</gene>
<keyword evidence="4" id="KW-0808">Transferase</keyword>
<dbReference type="InterPro" id="IPR002020">
    <property type="entry name" value="Citrate_synthase"/>
</dbReference>
<dbReference type="Gene3D" id="1.10.230.10">
    <property type="entry name" value="Cytochrome P450-Terp, domain 2"/>
    <property type="match status" value="1"/>
</dbReference>
<dbReference type="InterPro" id="IPR016143">
    <property type="entry name" value="Citrate_synth-like_sm_a-sub"/>
</dbReference>
<evidence type="ECO:0000256" key="4">
    <source>
        <dbReference type="ARBA" id="ARBA00022679"/>
    </source>
</evidence>